<comment type="caution">
    <text evidence="7">The sequence shown here is derived from an EMBL/GenBank/DDBJ whole genome shotgun (WGS) entry which is preliminary data.</text>
</comment>
<feature type="transmembrane region" description="Helical" evidence="6">
    <location>
        <begin position="12"/>
        <end position="34"/>
    </location>
</feature>
<dbReference type="STRING" id="4846.A0A367KU52"/>
<protein>
    <submittedName>
        <fullName evidence="7">Golgi apparatus membrane protein tvp18</fullName>
    </submittedName>
</protein>
<sequence length="133" mass="14762">MGLLDEFKSRNFSLYAQWLGVISIILLVALGVVTLTSNPIFAIVGWVIAFVLFFIEVPLCTKFCPTSPRFDAFIAGFENAYFRGAVYIIFSIVMFLSTLINTTVLVVPAVTLLLTFLSYGNQTRVSLDVFTSL</sequence>
<comment type="similarity">
    <text evidence="2">Belongs to the TVP18 family.</text>
</comment>
<feature type="transmembrane region" description="Helical" evidence="6">
    <location>
        <begin position="40"/>
        <end position="59"/>
    </location>
</feature>
<keyword evidence="4 6" id="KW-1133">Transmembrane helix</keyword>
<dbReference type="Proteomes" id="UP000253551">
    <property type="component" value="Unassembled WGS sequence"/>
</dbReference>
<dbReference type="OrthoDB" id="5591789at2759"/>
<dbReference type="AlphaFoldDB" id="A0A367KU52"/>
<feature type="transmembrane region" description="Helical" evidence="6">
    <location>
        <begin position="103"/>
        <end position="120"/>
    </location>
</feature>
<reference evidence="7 8" key="1">
    <citation type="journal article" date="2018" name="G3 (Bethesda)">
        <title>Phylogenetic and Phylogenomic Definition of Rhizopus Species.</title>
        <authorList>
            <person name="Gryganskyi A.P."/>
            <person name="Golan J."/>
            <person name="Dolatabadi S."/>
            <person name="Mondo S."/>
            <person name="Robb S."/>
            <person name="Idnurm A."/>
            <person name="Muszewska A."/>
            <person name="Steczkiewicz K."/>
            <person name="Masonjones S."/>
            <person name="Liao H.L."/>
            <person name="Gajdeczka M.T."/>
            <person name="Anike F."/>
            <person name="Vuek A."/>
            <person name="Anishchenko I.M."/>
            <person name="Voigt K."/>
            <person name="de Hoog G.S."/>
            <person name="Smith M.E."/>
            <person name="Heitman J."/>
            <person name="Vilgalys R."/>
            <person name="Stajich J.E."/>
        </authorList>
    </citation>
    <scope>NUCLEOTIDE SEQUENCE [LARGE SCALE GENOMIC DNA]</scope>
    <source>
        <strain evidence="7 8">LSU 92-RS-03</strain>
    </source>
</reference>
<gene>
    <name evidence="7" type="primary">TVP18</name>
    <name evidence="7" type="ORF">CU098_012784</name>
</gene>
<dbReference type="GO" id="GO:0016020">
    <property type="term" value="C:membrane"/>
    <property type="evidence" value="ECO:0007669"/>
    <property type="project" value="InterPro"/>
</dbReference>
<evidence type="ECO:0000256" key="4">
    <source>
        <dbReference type="ARBA" id="ARBA00022989"/>
    </source>
</evidence>
<evidence type="ECO:0000313" key="7">
    <source>
        <dbReference type="EMBL" id="RCI05694.1"/>
    </source>
</evidence>
<dbReference type="PANTHER" id="PTHR13314">
    <property type="entry name" value="CALCIUM CHANNEL FLOWER HOMOLOG"/>
    <property type="match status" value="1"/>
</dbReference>
<organism evidence="7 8">
    <name type="scientific">Rhizopus stolonifer</name>
    <name type="common">Rhizopus nigricans</name>
    <dbReference type="NCBI Taxonomy" id="4846"/>
    <lineage>
        <taxon>Eukaryota</taxon>
        <taxon>Fungi</taxon>
        <taxon>Fungi incertae sedis</taxon>
        <taxon>Mucoromycota</taxon>
        <taxon>Mucoromycotina</taxon>
        <taxon>Mucoromycetes</taxon>
        <taxon>Mucorales</taxon>
        <taxon>Mucorineae</taxon>
        <taxon>Rhizopodaceae</taxon>
        <taxon>Rhizopus</taxon>
    </lineage>
</organism>
<evidence type="ECO:0000256" key="1">
    <source>
        <dbReference type="ARBA" id="ARBA00004127"/>
    </source>
</evidence>
<dbReference type="Pfam" id="PF10233">
    <property type="entry name" value="Cg6151-P"/>
    <property type="match status" value="1"/>
</dbReference>
<evidence type="ECO:0000256" key="6">
    <source>
        <dbReference type="SAM" id="Phobius"/>
    </source>
</evidence>
<dbReference type="GO" id="GO:0016192">
    <property type="term" value="P:vesicle-mediated transport"/>
    <property type="evidence" value="ECO:0007669"/>
    <property type="project" value="TreeGrafter"/>
</dbReference>
<proteinExistence type="inferred from homology"/>
<dbReference type="SMART" id="SM01077">
    <property type="entry name" value="Cg6151-P"/>
    <property type="match status" value="1"/>
</dbReference>
<evidence type="ECO:0000256" key="2">
    <source>
        <dbReference type="ARBA" id="ARBA00005738"/>
    </source>
</evidence>
<evidence type="ECO:0000313" key="8">
    <source>
        <dbReference type="Proteomes" id="UP000253551"/>
    </source>
</evidence>
<keyword evidence="5 6" id="KW-0472">Membrane</keyword>
<dbReference type="EMBL" id="PJQM01000325">
    <property type="protein sequence ID" value="RCI05694.1"/>
    <property type="molecule type" value="Genomic_DNA"/>
</dbReference>
<dbReference type="GO" id="GO:0012505">
    <property type="term" value="C:endomembrane system"/>
    <property type="evidence" value="ECO:0007669"/>
    <property type="project" value="UniProtKB-SubCell"/>
</dbReference>
<dbReference type="PANTHER" id="PTHR13314:SF2">
    <property type="entry name" value="CALCIUM CHANNEL FLOWER HOMOLOG"/>
    <property type="match status" value="1"/>
</dbReference>
<evidence type="ECO:0000256" key="3">
    <source>
        <dbReference type="ARBA" id="ARBA00022692"/>
    </source>
</evidence>
<keyword evidence="8" id="KW-1185">Reference proteome</keyword>
<dbReference type="InterPro" id="IPR019365">
    <property type="entry name" value="TVP18/Ca-channel_flower"/>
</dbReference>
<feature type="transmembrane region" description="Helical" evidence="6">
    <location>
        <begin position="80"/>
        <end position="97"/>
    </location>
</feature>
<evidence type="ECO:0000256" key="5">
    <source>
        <dbReference type="ARBA" id="ARBA00023136"/>
    </source>
</evidence>
<keyword evidence="3 6" id="KW-0812">Transmembrane</keyword>
<accession>A0A367KU52</accession>
<name>A0A367KU52_RHIST</name>
<comment type="subcellular location">
    <subcellularLocation>
        <location evidence="1">Endomembrane system</location>
        <topology evidence="1">Multi-pass membrane protein</topology>
    </subcellularLocation>
</comment>